<name>A0A5B7KDV4_PORTR</name>
<evidence type="ECO:0000256" key="1">
    <source>
        <dbReference type="SAM" id="MobiDB-lite"/>
    </source>
</evidence>
<comment type="caution">
    <text evidence="2">The sequence shown here is derived from an EMBL/GenBank/DDBJ whole genome shotgun (WGS) entry which is preliminary data.</text>
</comment>
<evidence type="ECO:0000313" key="3">
    <source>
        <dbReference type="Proteomes" id="UP000324222"/>
    </source>
</evidence>
<accession>A0A5B7KDV4</accession>
<reference evidence="2 3" key="1">
    <citation type="submission" date="2019-05" db="EMBL/GenBank/DDBJ databases">
        <title>Another draft genome of Portunus trituberculatus and its Hox gene families provides insights of decapod evolution.</title>
        <authorList>
            <person name="Jeong J.-H."/>
            <person name="Song I."/>
            <person name="Kim S."/>
            <person name="Choi T."/>
            <person name="Kim D."/>
            <person name="Ryu S."/>
            <person name="Kim W."/>
        </authorList>
    </citation>
    <scope>NUCLEOTIDE SEQUENCE [LARGE SCALE GENOMIC DNA]</scope>
    <source>
        <tissue evidence="2">Muscle</tissue>
    </source>
</reference>
<keyword evidence="3" id="KW-1185">Reference proteome</keyword>
<proteinExistence type="predicted"/>
<sequence length="90" mass="10217">MEGVTEGNTKKEEEEEEEEVEKIIPGFGRENRGITKVAAAVEKEKEKEEEEIIGEGLGYGESVLSGSYLRVKRVQVRAYLCKPEREKQTE</sequence>
<evidence type="ECO:0000313" key="2">
    <source>
        <dbReference type="EMBL" id="MPD05046.1"/>
    </source>
</evidence>
<protein>
    <submittedName>
        <fullName evidence="2">Uncharacterized protein</fullName>
    </submittedName>
</protein>
<dbReference type="AlphaFoldDB" id="A0A5B7KDV4"/>
<dbReference type="EMBL" id="VSRR010144176">
    <property type="protein sequence ID" value="MPD05046.1"/>
    <property type="molecule type" value="Genomic_DNA"/>
</dbReference>
<dbReference type="Proteomes" id="UP000324222">
    <property type="component" value="Unassembled WGS sequence"/>
</dbReference>
<gene>
    <name evidence="2" type="ORF">E2C01_100767</name>
</gene>
<organism evidence="2 3">
    <name type="scientific">Portunus trituberculatus</name>
    <name type="common">Swimming crab</name>
    <name type="synonym">Neptunus trituberculatus</name>
    <dbReference type="NCBI Taxonomy" id="210409"/>
    <lineage>
        <taxon>Eukaryota</taxon>
        <taxon>Metazoa</taxon>
        <taxon>Ecdysozoa</taxon>
        <taxon>Arthropoda</taxon>
        <taxon>Crustacea</taxon>
        <taxon>Multicrustacea</taxon>
        <taxon>Malacostraca</taxon>
        <taxon>Eumalacostraca</taxon>
        <taxon>Eucarida</taxon>
        <taxon>Decapoda</taxon>
        <taxon>Pleocyemata</taxon>
        <taxon>Brachyura</taxon>
        <taxon>Eubrachyura</taxon>
        <taxon>Portunoidea</taxon>
        <taxon>Portunidae</taxon>
        <taxon>Portuninae</taxon>
        <taxon>Portunus</taxon>
    </lineage>
</organism>
<feature type="region of interest" description="Disordered" evidence="1">
    <location>
        <begin position="1"/>
        <end position="21"/>
    </location>
</feature>